<dbReference type="EMBL" id="JBJQND010000006">
    <property type="protein sequence ID" value="KAL3873266.1"/>
    <property type="molecule type" value="Genomic_DNA"/>
</dbReference>
<dbReference type="PANTHER" id="PTHR24238:SF47">
    <property type="entry name" value="ECDYSTEROIDS_DOPAMINE RECEPTOR-RELATED"/>
    <property type="match status" value="1"/>
</dbReference>
<evidence type="ECO:0000256" key="9">
    <source>
        <dbReference type="SAM" id="Phobius"/>
    </source>
</evidence>
<evidence type="ECO:0000256" key="4">
    <source>
        <dbReference type="ARBA" id="ARBA00023040"/>
    </source>
</evidence>
<evidence type="ECO:0000259" key="10">
    <source>
        <dbReference type="PROSITE" id="PS50262"/>
    </source>
</evidence>
<feature type="transmembrane region" description="Helical" evidence="9">
    <location>
        <begin position="195"/>
        <end position="220"/>
    </location>
</feature>
<dbReference type="PROSITE" id="PS50262">
    <property type="entry name" value="G_PROTEIN_RECEP_F1_2"/>
    <property type="match status" value="1"/>
</dbReference>
<feature type="transmembrane region" description="Helical" evidence="9">
    <location>
        <begin position="276"/>
        <end position="297"/>
    </location>
</feature>
<evidence type="ECO:0000256" key="2">
    <source>
        <dbReference type="ARBA" id="ARBA00022692"/>
    </source>
</evidence>
<keyword evidence="5 9" id="KW-0472">Membrane</keyword>
<dbReference type="InterPro" id="IPR000276">
    <property type="entry name" value="GPCR_Rhodpsn"/>
</dbReference>
<dbReference type="Gene3D" id="1.20.1070.10">
    <property type="entry name" value="Rhodopsin 7-helix transmembrane proteins"/>
    <property type="match status" value="1"/>
</dbReference>
<dbReference type="GO" id="GO:0004930">
    <property type="term" value="F:G protein-coupled receptor activity"/>
    <property type="evidence" value="ECO:0007669"/>
    <property type="project" value="UniProtKB-KW"/>
</dbReference>
<accession>A0ABD3WHF7</accession>
<evidence type="ECO:0000256" key="1">
    <source>
        <dbReference type="ARBA" id="ARBA00004141"/>
    </source>
</evidence>
<gene>
    <name evidence="11" type="ORF">ACJMK2_036403</name>
</gene>
<dbReference type="GO" id="GO:0016020">
    <property type="term" value="C:membrane"/>
    <property type="evidence" value="ECO:0007669"/>
    <property type="project" value="UniProtKB-SubCell"/>
</dbReference>
<keyword evidence="3 9" id="KW-1133">Transmembrane helix</keyword>
<dbReference type="InterPro" id="IPR017452">
    <property type="entry name" value="GPCR_Rhodpsn_7TM"/>
</dbReference>
<keyword evidence="6 8" id="KW-0675">Receptor</keyword>
<reference evidence="11 12" key="1">
    <citation type="submission" date="2024-11" db="EMBL/GenBank/DDBJ databases">
        <title>Chromosome-level genome assembly of the freshwater bivalve Anodonta woodiana.</title>
        <authorList>
            <person name="Chen X."/>
        </authorList>
    </citation>
    <scope>NUCLEOTIDE SEQUENCE [LARGE SCALE GENOMIC DNA]</scope>
    <source>
        <strain evidence="11">MN2024</strain>
        <tissue evidence="11">Gills</tissue>
    </source>
</reference>
<dbReference type="PRINTS" id="PR00237">
    <property type="entry name" value="GPCRRHODOPSN"/>
</dbReference>
<dbReference type="PANTHER" id="PTHR24238">
    <property type="entry name" value="G-PROTEIN COUPLED RECEPTOR"/>
    <property type="match status" value="1"/>
</dbReference>
<evidence type="ECO:0000256" key="7">
    <source>
        <dbReference type="ARBA" id="ARBA00023224"/>
    </source>
</evidence>
<proteinExistence type="inferred from homology"/>
<evidence type="ECO:0000256" key="8">
    <source>
        <dbReference type="RuleBase" id="RU000688"/>
    </source>
</evidence>
<comment type="caution">
    <text evidence="11">The sequence shown here is derived from an EMBL/GenBank/DDBJ whole genome shotgun (WGS) entry which is preliminary data.</text>
</comment>
<evidence type="ECO:0000256" key="6">
    <source>
        <dbReference type="ARBA" id="ARBA00023170"/>
    </source>
</evidence>
<feature type="domain" description="G-protein coupled receptors family 1 profile" evidence="10">
    <location>
        <begin position="45"/>
        <end position="337"/>
    </location>
</feature>
<evidence type="ECO:0000256" key="3">
    <source>
        <dbReference type="ARBA" id="ARBA00022989"/>
    </source>
</evidence>
<sequence length="363" mass="41519">MVNSSRPVPEILLPDNLVELNERKSMMMAPVISYVAILMSVGFIGNSLVLYVYWFKTSRKAERTFIMTLAILDIINCLLVMPFEMFDLTHQYTFDSVSTCKTMRVLEYSVILASGFVLVSVSFDRYFNICKTFSEFSPRKAKVIGIVCAIIATVLGLPAFHFAGIKETYIESTNLTGYECSMLQAGPLEEHLLKAFYFCLATIFLLCIVVLSFIYSLIGIRIRKWLINRKLMQQQSTPSVRTHRIMSIDDDHRESNNSEHSPSGSARNSTTRTSVISIRTAIIFFSVTAVFIISFLPHITVRFLQLLHMGFNGNSELVYNFIVRSYLINSAANPFVYTILNSRFRGKLKDTFRRCFRRSRCFV</sequence>
<protein>
    <recommendedName>
        <fullName evidence="10">G-protein coupled receptors family 1 profile domain-containing protein</fullName>
    </recommendedName>
</protein>
<dbReference type="PROSITE" id="PS00237">
    <property type="entry name" value="G_PROTEIN_RECEP_F1_1"/>
    <property type="match status" value="1"/>
</dbReference>
<evidence type="ECO:0000313" key="11">
    <source>
        <dbReference type="EMBL" id="KAL3873267.1"/>
    </source>
</evidence>
<dbReference type="CDD" id="cd00637">
    <property type="entry name" value="7tm_classA_rhodopsin-like"/>
    <property type="match status" value="1"/>
</dbReference>
<keyword evidence="2 8" id="KW-0812">Transmembrane</keyword>
<dbReference type="Pfam" id="PF00001">
    <property type="entry name" value="7tm_1"/>
    <property type="match status" value="1"/>
</dbReference>
<keyword evidence="7 8" id="KW-0807">Transducer</keyword>
<keyword evidence="4 8" id="KW-0297">G-protein coupled receptor</keyword>
<feature type="transmembrane region" description="Helical" evidence="9">
    <location>
        <begin position="317"/>
        <end position="340"/>
    </location>
</feature>
<feature type="transmembrane region" description="Helical" evidence="9">
    <location>
        <begin position="105"/>
        <end position="123"/>
    </location>
</feature>
<comment type="subcellular location">
    <subcellularLocation>
        <location evidence="1">Membrane</location>
        <topology evidence="1">Multi-pass membrane protein</topology>
    </subcellularLocation>
</comment>
<feature type="transmembrane region" description="Helical" evidence="9">
    <location>
        <begin position="65"/>
        <end position="85"/>
    </location>
</feature>
<comment type="similarity">
    <text evidence="8">Belongs to the G-protein coupled receptor 1 family.</text>
</comment>
<keyword evidence="12" id="KW-1185">Reference proteome</keyword>
<dbReference type="EMBL" id="JBJQND010000006">
    <property type="protein sequence ID" value="KAL3873267.1"/>
    <property type="molecule type" value="Genomic_DNA"/>
</dbReference>
<feature type="transmembrane region" description="Helical" evidence="9">
    <location>
        <begin position="143"/>
        <end position="165"/>
    </location>
</feature>
<dbReference type="AlphaFoldDB" id="A0ABD3WHF7"/>
<name>A0ABD3WHF7_SINWO</name>
<feature type="transmembrane region" description="Helical" evidence="9">
    <location>
        <begin position="31"/>
        <end position="53"/>
    </location>
</feature>
<evidence type="ECO:0000313" key="12">
    <source>
        <dbReference type="Proteomes" id="UP001634394"/>
    </source>
</evidence>
<dbReference type="SUPFAM" id="SSF81321">
    <property type="entry name" value="Family A G protein-coupled receptor-like"/>
    <property type="match status" value="1"/>
</dbReference>
<organism evidence="11 12">
    <name type="scientific">Sinanodonta woodiana</name>
    <name type="common">Chinese pond mussel</name>
    <name type="synonym">Anodonta woodiana</name>
    <dbReference type="NCBI Taxonomy" id="1069815"/>
    <lineage>
        <taxon>Eukaryota</taxon>
        <taxon>Metazoa</taxon>
        <taxon>Spiralia</taxon>
        <taxon>Lophotrochozoa</taxon>
        <taxon>Mollusca</taxon>
        <taxon>Bivalvia</taxon>
        <taxon>Autobranchia</taxon>
        <taxon>Heteroconchia</taxon>
        <taxon>Palaeoheterodonta</taxon>
        <taxon>Unionida</taxon>
        <taxon>Unionoidea</taxon>
        <taxon>Unionidae</taxon>
        <taxon>Unioninae</taxon>
        <taxon>Sinanodonta</taxon>
    </lineage>
</organism>
<evidence type="ECO:0000256" key="5">
    <source>
        <dbReference type="ARBA" id="ARBA00023136"/>
    </source>
</evidence>
<dbReference type="Proteomes" id="UP001634394">
    <property type="component" value="Unassembled WGS sequence"/>
</dbReference>